<evidence type="ECO:0000256" key="5">
    <source>
        <dbReference type="ARBA" id="ARBA00022741"/>
    </source>
</evidence>
<dbReference type="InterPro" id="IPR036890">
    <property type="entry name" value="HATPase_C_sf"/>
</dbReference>
<keyword evidence="5" id="KW-0547">Nucleotide-binding</keyword>
<dbReference type="GO" id="GO:0046983">
    <property type="term" value="F:protein dimerization activity"/>
    <property type="evidence" value="ECO:0007669"/>
    <property type="project" value="InterPro"/>
</dbReference>
<evidence type="ECO:0000256" key="9">
    <source>
        <dbReference type="SAM" id="MobiDB-lite"/>
    </source>
</evidence>
<dbReference type="GO" id="GO:0005524">
    <property type="term" value="F:ATP binding"/>
    <property type="evidence" value="ECO:0007669"/>
    <property type="project" value="UniProtKB-KW"/>
</dbReference>
<dbReference type="InterPro" id="IPR050482">
    <property type="entry name" value="Sensor_HK_TwoCompSys"/>
</dbReference>
<dbReference type="GO" id="GO:0000155">
    <property type="term" value="F:phosphorelay sensor kinase activity"/>
    <property type="evidence" value="ECO:0007669"/>
    <property type="project" value="InterPro"/>
</dbReference>
<keyword evidence="13" id="KW-1185">Reference proteome</keyword>
<evidence type="ECO:0000256" key="3">
    <source>
        <dbReference type="ARBA" id="ARBA00022553"/>
    </source>
</evidence>
<evidence type="ECO:0000256" key="2">
    <source>
        <dbReference type="ARBA" id="ARBA00012438"/>
    </source>
</evidence>
<dbReference type="AlphaFoldDB" id="A0A022L391"/>
<accession>A0A022L391</accession>
<dbReference type="GO" id="GO:0016020">
    <property type="term" value="C:membrane"/>
    <property type="evidence" value="ECO:0007669"/>
    <property type="project" value="InterPro"/>
</dbReference>
<evidence type="ECO:0000256" key="6">
    <source>
        <dbReference type="ARBA" id="ARBA00022777"/>
    </source>
</evidence>
<sequence>MVAIDPGAEPVLGVTVPSPAEPTWWMGLGLITAQALTLRRRHAHPALVLLGTALAMPLGGLLGLGDAIGALSVAVILAAFTCGSQAVSRRQVPALVAAITLAAVGTAAAGQPLGSSVVQGLGIVLAPSVIAAWIRGRQDLASARREQQRARAGETEARIQSALDRERTDMARELHDIAAHHLSGMAVMTAAISTQIDTDPPAAKRAVQQVRDQCTDLLTDLRSLVGLLRETGAEPAALHTSPRGPESLAGIPQLVAGARATGAQVTLRVLPGTGELGRGIGPLAQLSGYRMVQESLANAALHAPGAACTVLVDDSAPTHLQVEVRNDPPSSPPRPGRTGGLGLVGMRERAELTSSRLHHGETSAGGWEVVLTISRQGRDRVAAP</sequence>
<evidence type="ECO:0000256" key="1">
    <source>
        <dbReference type="ARBA" id="ARBA00000085"/>
    </source>
</evidence>
<dbReference type="EMBL" id="AORC01000004">
    <property type="protein sequence ID" value="EYT50395.1"/>
    <property type="molecule type" value="Genomic_DNA"/>
</dbReference>
<evidence type="ECO:0000313" key="12">
    <source>
        <dbReference type="EMBL" id="EYT50395.1"/>
    </source>
</evidence>
<keyword evidence="7" id="KW-0067">ATP-binding</keyword>
<reference evidence="12 13" key="1">
    <citation type="journal article" date="2013" name="Genome Announc.">
        <title>Draft genome sequence of an Actinobacterium, Brachybacterium muris strain UCD-AY4.</title>
        <authorList>
            <person name="Lo J.R."/>
            <person name="Lang J.M."/>
            <person name="Darling A.E."/>
            <person name="Eisen J.A."/>
            <person name="Coil D.A."/>
        </authorList>
    </citation>
    <scope>NUCLEOTIDE SEQUENCE [LARGE SCALE GENOMIC DNA]</scope>
    <source>
        <strain evidence="12 13">UCD-AY4</strain>
    </source>
</reference>
<gene>
    <name evidence="12" type="ORF">D641_0103785</name>
</gene>
<evidence type="ECO:0000256" key="10">
    <source>
        <dbReference type="SAM" id="Phobius"/>
    </source>
</evidence>
<evidence type="ECO:0000256" key="7">
    <source>
        <dbReference type="ARBA" id="ARBA00022840"/>
    </source>
</evidence>
<dbReference type="Gene3D" id="1.20.5.1930">
    <property type="match status" value="1"/>
</dbReference>
<dbReference type="CDD" id="cd16917">
    <property type="entry name" value="HATPase_UhpB-NarQ-NarX-like"/>
    <property type="match status" value="1"/>
</dbReference>
<evidence type="ECO:0000259" key="11">
    <source>
        <dbReference type="Pfam" id="PF07730"/>
    </source>
</evidence>
<keyword evidence="10" id="KW-1133">Transmembrane helix</keyword>
<feature type="domain" description="Signal transduction histidine kinase subgroup 3 dimerisation and phosphoacceptor" evidence="11">
    <location>
        <begin position="166"/>
        <end position="231"/>
    </location>
</feature>
<protein>
    <recommendedName>
        <fullName evidence="2">histidine kinase</fullName>
        <ecNumber evidence="2">2.7.13.3</ecNumber>
    </recommendedName>
</protein>
<keyword evidence="10" id="KW-0812">Transmembrane</keyword>
<keyword evidence="3" id="KW-0597">Phosphoprotein</keyword>
<evidence type="ECO:0000256" key="4">
    <source>
        <dbReference type="ARBA" id="ARBA00022679"/>
    </source>
</evidence>
<evidence type="ECO:0000256" key="8">
    <source>
        <dbReference type="ARBA" id="ARBA00023012"/>
    </source>
</evidence>
<comment type="catalytic activity">
    <reaction evidence="1">
        <text>ATP + protein L-histidine = ADP + protein N-phospho-L-histidine.</text>
        <dbReference type="EC" id="2.7.13.3"/>
    </reaction>
</comment>
<dbReference type="Pfam" id="PF07730">
    <property type="entry name" value="HisKA_3"/>
    <property type="match status" value="1"/>
</dbReference>
<dbReference type="PANTHER" id="PTHR24421:SF10">
    <property type="entry name" value="NITRATE_NITRITE SENSOR PROTEIN NARQ"/>
    <property type="match status" value="1"/>
</dbReference>
<dbReference type="PANTHER" id="PTHR24421">
    <property type="entry name" value="NITRATE/NITRITE SENSOR PROTEIN NARX-RELATED"/>
    <property type="match status" value="1"/>
</dbReference>
<dbReference type="HOGENOM" id="CLU_000445_20_1_11"/>
<dbReference type="STRING" id="1249481.D641_0103785"/>
<proteinExistence type="predicted"/>
<keyword evidence="10" id="KW-0472">Membrane</keyword>
<keyword evidence="8" id="KW-0902">Two-component regulatory system</keyword>
<keyword evidence="6 12" id="KW-0418">Kinase</keyword>
<organism evidence="12 13">
    <name type="scientific">Brachybacterium muris UCD-AY4</name>
    <dbReference type="NCBI Taxonomy" id="1249481"/>
    <lineage>
        <taxon>Bacteria</taxon>
        <taxon>Bacillati</taxon>
        <taxon>Actinomycetota</taxon>
        <taxon>Actinomycetes</taxon>
        <taxon>Micrococcales</taxon>
        <taxon>Dermabacteraceae</taxon>
        <taxon>Brachybacterium</taxon>
    </lineage>
</organism>
<evidence type="ECO:0000313" key="13">
    <source>
        <dbReference type="Proteomes" id="UP000019754"/>
    </source>
</evidence>
<dbReference type="Gene3D" id="3.30.565.10">
    <property type="entry name" value="Histidine kinase-like ATPase, C-terminal domain"/>
    <property type="match status" value="1"/>
</dbReference>
<dbReference type="SUPFAM" id="SSF55874">
    <property type="entry name" value="ATPase domain of HSP90 chaperone/DNA topoisomerase II/histidine kinase"/>
    <property type="match status" value="1"/>
</dbReference>
<feature type="transmembrane region" description="Helical" evidence="10">
    <location>
        <begin position="47"/>
        <end position="80"/>
    </location>
</feature>
<dbReference type="Proteomes" id="UP000019754">
    <property type="component" value="Unassembled WGS sequence"/>
</dbReference>
<keyword evidence="4" id="KW-0808">Transferase</keyword>
<dbReference type="EC" id="2.7.13.3" evidence="2"/>
<comment type="caution">
    <text evidence="12">The sequence shown here is derived from an EMBL/GenBank/DDBJ whole genome shotgun (WGS) entry which is preliminary data.</text>
</comment>
<name>A0A022L391_9MICO</name>
<dbReference type="InterPro" id="IPR011712">
    <property type="entry name" value="Sig_transdc_His_kin_sub3_dim/P"/>
</dbReference>
<feature type="region of interest" description="Disordered" evidence="9">
    <location>
        <begin position="323"/>
        <end position="342"/>
    </location>
</feature>
<feature type="transmembrane region" description="Helical" evidence="10">
    <location>
        <begin position="92"/>
        <end position="110"/>
    </location>
</feature>